<dbReference type="STRING" id="314278.NB231_10508"/>
<reference evidence="6 7" key="1">
    <citation type="submission" date="2006-02" db="EMBL/GenBank/DDBJ databases">
        <authorList>
            <person name="Waterbury J."/>
            <person name="Ferriera S."/>
            <person name="Johnson J."/>
            <person name="Kravitz S."/>
            <person name="Halpern A."/>
            <person name="Remington K."/>
            <person name="Beeson K."/>
            <person name="Tran B."/>
            <person name="Rogers Y.-H."/>
            <person name="Friedman R."/>
            <person name="Venter J.C."/>
        </authorList>
    </citation>
    <scope>NUCLEOTIDE SEQUENCE [LARGE SCALE GENOMIC DNA]</scope>
    <source>
        <strain evidence="6 7">Nb-231</strain>
    </source>
</reference>
<evidence type="ECO:0000313" key="6">
    <source>
        <dbReference type="EMBL" id="EAR22878.1"/>
    </source>
</evidence>
<keyword evidence="2 6" id="KW-0808">Transferase</keyword>
<comment type="caution">
    <text evidence="6">The sequence shown here is derived from an EMBL/GenBank/DDBJ whole genome shotgun (WGS) entry which is preliminary data.</text>
</comment>
<keyword evidence="7" id="KW-1185">Reference proteome</keyword>
<dbReference type="FunFam" id="3.40.50.150:FF:000461">
    <property type="entry name" value="Sarcosine/dimethylglycine N-methyltransferase"/>
    <property type="match status" value="1"/>
</dbReference>
<gene>
    <name evidence="6" type="ORF">NB231_10508</name>
</gene>
<dbReference type="RefSeq" id="WP_005002312.1">
    <property type="nucleotide sequence ID" value="NZ_CH672427.1"/>
</dbReference>
<sequence>MTSRYSGAVETARDYYNSNDADTFYHTVWGGEDIHVGLYEAPSEPIFDASRRTVERMAGCIPKLDGDTRVLDIGAGYGGAARFLAQRYGCQVVALNLSEKENDRARQMNRQQGLDELIEVIDGSFEDLPFNDRHFDVVWSQDAILHSGNRRKVLEEVARVLAPGGHFLFTDPMQADDCPAGVLQPILERIHLATLGSPEFYRRTLTELDLEEVSFDIHSDMLAVHYGRVHDELTSCEERLAEYVSRDYIERMKHGLQHWIEGGRNGHLTWGIFLFRKPGDAPR</sequence>
<comment type="pathway">
    <text evidence="4">Amine and polyamine biosynthesis; betaine biosynthesis via glycine pathway; betaine from glycine: step 3/3.</text>
</comment>
<protein>
    <submittedName>
        <fullName evidence="6">Putative sarcosine-dimethylglycine methyltransferase</fullName>
    </submittedName>
</protein>
<feature type="domain" description="Methyltransferase type 11" evidence="5">
    <location>
        <begin position="71"/>
        <end position="169"/>
    </location>
</feature>
<keyword evidence="1 6" id="KW-0489">Methyltransferase</keyword>
<dbReference type="GO" id="GO:0019286">
    <property type="term" value="P:glycine betaine biosynthetic process from glycine"/>
    <property type="evidence" value="ECO:0007669"/>
    <property type="project" value="UniProtKB-ARBA"/>
</dbReference>
<evidence type="ECO:0000256" key="2">
    <source>
        <dbReference type="ARBA" id="ARBA00022679"/>
    </source>
</evidence>
<dbReference type="CDD" id="cd02440">
    <property type="entry name" value="AdoMet_MTases"/>
    <property type="match status" value="1"/>
</dbReference>
<dbReference type="PANTHER" id="PTHR44068">
    <property type="entry name" value="ZGC:194242"/>
    <property type="match status" value="1"/>
</dbReference>
<evidence type="ECO:0000259" key="5">
    <source>
        <dbReference type="Pfam" id="PF08241"/>
    </source>
</evidence>
<dbReference type="GO" id="GO:0032259">
    <property type="term" value="P:methylation"/>
    <property type="evidence" value="ECO:0007669"/>
    <property type="project" value="UniProtKB-KW"/>
</dbReference>
<dbReference type="SUPFAM" id="SSF53335">
    <property type="entry name" value="S-adenosyl-L-methionine-dependent methyltransferases"/>
    <property type="match status" value="1"/>
</dbReference>
<evidence type="ECO:0000256" key="1">
    <source>
        <dbReference type="ARBA" id="ARBA00022603"/>
    </source>
</evidence>
<accession>A4BNS9</accession>
<dbReference type="EMBL" id="AAOF01000002">
    <property type="protein sequence ID" value="EAR22878.1"/>
    <property type="molecule type" value="Genomic_DNA"/>
</dbReference>
<dbReference type="InterPro" id="IPR029063">
    <property type="entry name" value="SAM-dependent_MTases_sf"/>
</dbReference>
<evidence type="ECO:0000313" key="7">
    <source>
        <dbReference type="Proteomes" id="UP000003374"/>
    </source>
</evidence>
<dbReference type="Gene3D" id="3.40.50.150">
    <property type="entry name" value="Vaccinia Virus protein VP39"/>
    <property type="match status" value="1"/>
</dbReference>
<dbReference type="AlphaFoldDB" id="A4BNS9"/>
<keyword evidence="3" id="KW-0949">S-adenosyl-L-methionine</keyword>
<evidence type="ECO:0000256" key="4">
    <source>
        <dbReference type="ARBA" id="ARBA00060542"/>
    </source>
</evidence>
<organism evidence="6 7">
    <name type="scientific">Nitrococcus mobilis Nb-231</name>
    <dbReference type="NCBI Taxonomy" id="314278"/>
    <lineage>
        <taxon>Bacteria</taxon>
        <taxon>Pseudomonadati</taxon>
        <taxon>Pseudomonadota</taxon>
        <taxon>Gammaproteobacteria</taxon>
        <taxon>Chromatiales</taxon>
        <taxon>Ectothiorhodospiraceae</taxon>
        <taxon>Nitrococcus</taxon>
    </lineage>
</organism>
<dbReference type="Pfam" id="PF08241">
    <property type="entry name" value="Methyltransf_11"/>
    <property type="match status" value="1"/>
</dbReference>
<evidence type="ECO:0000256" key="3">
    <source>
        <dbReference type="ARBA" id="ARBA00022691"/>
    </source>
</evidence>
<dbReference type="OrthoDB" id="529208at2"/>
<dbReference type="GO" id="GO:0052729">
    <property type="term" value="F:dimethylglycine N-methyltransferase activity"/>
    <property type="evidence" value="ECO:0007669"/>
    <property type="project" value="UniProtKB-ARBA"/>
</dbReference>
<dbReference type="HOGENOM" id="CLU_039068_6_2_6"/>
<dbReference type="InterPro" id="IPR013216">
    <property type="entry name" value="Methyltransf_11"/>
</dbReference>
<name>A4BNS9_9GAMM</name>
<dbReference type="Proteomes" id="UP000003374">
    <property type="component" value="Unassembled WGS sequence"/>
</dbReference>
<dbReference type="InterPro" id="IPR050447">
    <property type="entry name" value="Erg6_SMT_methyltransf"/>
</dbReference>
<proteinExistence type="predicted"/>
<dbReference type="PANTHER" id="PTHR44068:SF11">
    <property type="entry name" value="GERANYL DIPHOSPHATE 2-C-METHYLTRANSFERASE"/>
    <property type="match status" value="1"/>
</dbReference>
<dbReference type="eggNOG" id="COG2230">
    <property type="taxonomic scope" value="Bacteria"/>
</dbReference>